<comment type="caution">
    <text evidence="4">Lacks conserved residue(s) required for the propagation of feature annotation.</text>
</comment>
<gene>
    <name evidence="4 7" type="primary">truA</name>
    <name evidence="7" type="ORF">M0L20_20705</name>
</gene>
<comment type="function">
    <text evidence="4">Formation of pseudouridine at positions 38, 39 and 40 in the anticodon stem and loop of transfer RNAs.</text>
</comment>
<reference evidence="7 8" key="1">
    <citation type="submission" date="2022-04" db="EMBL/GenBank/DDBJ databases">
        <title>Spirosoma sp. strain RP8 genome sequencing and assembly.</title>
        <authorList>
            <person name="Jung Y."/>
        </authorList>
    </citation>
    <scope>NUCLEOTIDE SEQUENCE [LARGE SCALE GENOMIC DNA]</scope>
    <source>
        <strain evidence="7 8">RP8</strain>
    </source>
</reference>
<dbReference type="InterPro" id="IPR020103">
    <property type="entry name" value="PsdUridine_synth_cat_dom_sf"/>
</dbReference>
<dbReference type="EC" id="5.4.99.12" evidence="4"/>
<dbReference type="Pfam" id="PF01416">
    <property type="entry name" value="PseudoU_synth_1"/>
    <property type="match status" value="2"/>
</dbReference>
<keyword evidence="8" id="KW-1185">Reference proteome</keyword>
<dbReference type="PANTHER" id="PTHR11142:SF0">
    <property type="entry name" value="TRNA PSEUDOURIDINE SYNTHASE-LIKE 1"/>
    <property type="match status" value="1"/>
</dbReference>
<comment type="subunit">
    <text evidence="4">Homodimer.</text>
</comment>
<sequence>MRYFLELAYRGTTYHGWQRQPNGLSVQEVLETALTTVFRQPIAIVGSGRTDTGVHAGQQFAHFEIEGSLPKNLLRSLNSLIPNDVAVYDCFPVRADDHARYTATYRYYQYSIIRRKDPFRDGLAYVFTLPLDIDRMNQAAERLLHHTDFESFSKVKTDVKTFNCQIDFAYWIADAAGNLMFHIKANRFLRGMVRAIVGTLLDVGQGRLSVAGFEAIILDRDRKKAGRAAPADGLSLVEVGYPAEVFGQRTILLANTIV</sequence>
<feature type="domain" description="Pseudouridine synthase I TruA alpha/beta" evidence="6">
    <location>
        <begin position="8"/>
        <end position="93"/>
    </location>
</feature>
<comment type="catalytic activity">
    <reaction evidence="4 5">
        <text>uridine(38/39/40) in tRNA = pseudouridine(38/39/40) in tRNA</text>
        <dbReference type="Rhea" id="RHEA:22376"/>
        <dbReference type="Rhea" id="RHEA-COMP:10085"/>
        <dbReference type="Rhea" id="RHEA-COMP:10087"/>
        <dbReference type="ChEBI" id="CHEBI:65314"/>
        <dbReference type="ChEBI" id="CHEBI:65315"/>
        <dbReference type="EC" id="5.4.99.12"/>
    </reaction>
</comment>
<dbReference type="Gene3D" id="3.30.70.580">
    <property type="entry name" value="Pseudouridine synthase I, catalytic domain, N-terminal subdomain"/>
    <property type="match status" value="1"/>
</dbReference>
<evidence type="ECO:0000313" key="8">
    <source>
        <dbReference type="Proteomes" id="UP001202180"/>
    </source>
</evidence>
<protein>
    <recommendedName>
        <fullName evidence="4">tRNA pseudouridine synthase A</fullName>
        <ecNumber evidence="4">5.4.99.12</ecNumber>
    </recommendedName>
    <alternativeName>
        <fullName evidence="4">tRNA pseudouridine(38-40) synthase</fullName>
    </alternativeName>
    <alternativeName>
        <fullName evidence="4">tRNA pseudouridylate synthase I</fullName>
    </alternativeName>
    <alternativeName>
        <fullName evidence="4">tRNA-uridine isomerase I</fullName>
    </alternativeName>
</protein>
<name>A0ABT0HS04_9BACT</name>
<dbReference type="EMBL" id="JALPRF010000003">
    <property type="protein sequence ID" value="MCK8494300.1"/>
    <property type="molecule type" value="Genomic_DNA"/>
</dbReference>
<evidence type="ECO:0000256" key="2">
    <source>
        <dbReference type="ARBA" id="ARBA00022694"/>
    </source>
</evidence>
<feature type="binding site" evidence="4">
    <location>
        <position position="108"/>
    </location>
    <ligand>
        <name>substrate</name>
    </ligand>
</feature>
<dbReference type="Gene3D" id="3.30.70.660">
    <property type="entry name" value="Pseudouridine synthase I, catalytic domain, C-terminal subdomain"/>
    <property type="match status" value="1"/>
</dbReference>
<feature type="active site" description="Nucleophile" evidence="4">
    <location>
        <position position="51"/>
    </location>
</feature>
<dbReference type="InterPro" id="IPR020097">
    <property type="entry name" value="PsdUridine_synth_TruA_a/b_dom"/>
</dbReference>
<accession>A0ABT0HS04</accession>
<dbReference type="CDD" id="cd02570">
    <property type="entry name" value="PseudoU_synth_EcTruA"/>
    <property type="match status" value="1"/>
</dbReference>
<comment type="caution">
    <text evidence="7">The sequence shown here is derived from an EMBL/GenBank/DDBJ whole genome shotgun (WGS) entry which is preliminary data.</text>
</comment>
<feature type="domain" description="Pseudouridine synthase I TruA alpha/beta" evidence="6">
    <location>
        <begin position="139"/>
        <end position="242"/>
    </location>
</feature>
<organism evidence="7 8">
    <name type="scientific">Spirosoma liriopis</name>
    <dbReference type="NCBI Taxonomy" id="2937440"/>
    <lineage>
        <taxon>Bacteria</taxon>
        <taxon>Pseudomonadati</taxon>
        <taxon>Bacteroidota</taxon>
        <taxon>Cytophagia</taxon>
        <taxon>Cytophagales</taxon>
        <taxon>Cytophagaceae</taxon>
        <taxon>Spirosoma</taxon>
    </lineage>
</organism>
<evidence type="ECO:0000256" key="1">
    <source>
        <dbReference type="ARBA" id="ARBA00009375"/>
    </source>
</evidence>
<dbReference type="InterPro" id="IPR020094">
    <property type="entry name" value="TruA/RsuA/RluB/E/F_N"/>
</dbReference>
<evidence type="ECO:0000313" key="7">
    <source>
        <dbReference type="EMBL" id="MCK8494300.1"/>
    </source>
</evidence>
<proteinExistence type="inferred from homology"/>
<dbReference type="NCBIfam" id="TIGR00071">
    <property type="entry name" value="hisT_truA"/>
    <property type="match status" value="1"/>
</dbReference>
<keyword evidence="3 4" id="KW-0413">Isomerase</keyword>
<evidence type="ECO:0000256" key="5">
    <source>
        <dbReference type="RuleBase" id="RU003792"/>
    </source>
</evidence>
<dbReference type="InterPro" id="IPR020095">
    <property type="entry name" value="PsdUridine_synth_TruA_C"/>
</dbReference>
<dbReference type="PIRSF" id="PIRSF001430">
    <property type="entry name" value="tRNA_psdUrid_synth"/>
    <property type="match status" value="1"/>
</dbReference>
<keyword evidence="2 4" id="KW-0819">tRNA processing</keyword>
<dbReference type="PANTHER" id="PTHR11142">
    <property type="entry name" value="PSEUDOURIDYLATE SYNTHASE"/>
    <property type="match status" value="1"/>
</dbReference>
<dbReference type="GO" id="GO:0160147">
    <property type="term" value="F:tRNA pseudouridine(38-40) synthase activity"/>
    <property type="evidence" value="ECO:0007669"/>
    <property type="project" value="UniProtKB-EC"/>
</dbReference>
<dbReference type="HAMAP" id="MF_00171">
    <property type="entry name" value="TruA"/>
    <property type="match status" value="1"/>
</dbReference>
<dbReference type="SUPFAM" id="SSF55120">
    <property type="entry name" value="Pseudouridine synthase"/>
    <property type="match status" value="1"/>
</dbReference>
<evidence type="ECO:0000259" key="6">
    <source>
        <dbReference type="Pfam" id="PF01416"/>
    </source>
</evidence>
<evidence type="ECO:0000256" key="4">
    <source>
        <dbReference type="HAMAP-Rule" id="MF_00171"/>
    </source>
</evidence>
<dbReference type="InterPro" id="IPR001406">
    <property type="entry name" value="PsdUridine_synth_TruA"/>
</dbReference>
<evidence type="ECO:0000256" key="3">
    <source>
        <dbReference type="ARBA" id="ARBA00023235"/>
    </source>
</evidence>
<comment type="similarity">
    <text evidence="1 4 5">Belongs to the tRNA pseudouridine synthase TruA family.</text>
</comment>
<dbReference type="RefSeq" id="WP_248478852.1">
    <property type="nucleotide sequence ID" value="NZ_JALPRF010000003.1"/>
</dbReference>
<dbReference type="Proteomes" id="UP001202180">
    <property type="component" value="Unassembled WGS sequence"/>
</dbReference>